<dbReference type="PANTHER" id="PTHR44154">
    <property type="entry name" value="QUINONE OXIDOREDUCTASE"/>
    <property type="match status" value="1"/>
</dbReference>
<name>A0A420EF81_9SPHN</name>
<dbReference type="EMBL" id="RAPF01000006">
    <property type="protein sequence ID" value="RKF19357.1"/>
    <property type="molecule type" value="Genomic_DNA"/>
</dbReference>
<sequence>MKAIQFSEYGEPDVLKMVDIEEPHPGRGQVRVAVKAAGVNALDWKLRSGIMHDFMPVSFPSGVGFEASGIVDEIGEGVSGVSVGDAVFGIGSNTMAENAILTSWAHKPEDMSFEIAAGLPVVVETATRILDQVGSKAGETLLVSGAAGGVGTAVIQFARHRGMTVIGTASEGKHDYLRKLGAIPTVYGAGLAERVRELAPQGVDAALDLAGSGIIPELIELVGDAARVLSISDFTASEYGAQFSPDAQPHPERVFAETARLYSEGSFQLHLEKTFPLTQVGEAQTLSREGHVTGKLVVSVS</sequence>
<proteinExistence type="predicted"/>
<keyword evidence="4" id="KW-0521">NADP</keyword>
<dbReference type="AlphaFoldDB" id="A0A420EF81"/>
<reference evidence="7 8" key="1">
    <citation type="submission" date="2018-09" db="EMBL/GenBank/DDBJ databases">
        <title>Altererythrobacter spongiae sp. nov., isolated from a marine sponge.</title>
        <authorList>
            <person name="Zhuang L."/>
            <person name="Luo L."/>
        </authorList>
    </citation>
    <scope>NUCLEOTIDE SEQUENCE [LARGE SCALE GENOMIC DNA]</scope>
    <source>
        <strain evidence="7 8">HN-Y73</strain>
    </source>
</reference>
<dbReference type="RefSeq" id="WP_120325296.1">
    <property type="nucleotide sequence ID" value="NZ_RAPF01000006.1"/>
</dbReference>
<keyword evidence="8" id="KW-1185">Reference proteome</keyword>
<dbReference type="InterPro" id="IPR020843">
    <property type="entry name" value="ER"/>
</dbReference>
<dbReference type="CDD" id="cd05289">
    <property type="entry name" value="MDR_like_2"/>
    <property type="match status" value="1"/>
</dbReference>
<keyword evidence="5" id="KW-0694">RNA-binding</keyword>
<dbReference type="Proteomes" id="UP000284395">
    <property type="component" value="Unassembled WGS sequence"/>
</dbReference>
<dbReference type="SUPFAM" id="SSF50129">
    <property type="entry name" value="GroES-like"/>
    <property type="match status" value="1"/>
</dbReference>
<gene>
    <name evidence="7" type="ORF">D6851_12975</name>
</gene>
<evidence type="ECO:0000256" key="1">
    <source>
        <dbReference type="ARBA" id="ARBA00004496"/>
    </source>
</evidence>
<accession>A0A420EF81</accession>
<evidence type="ECO:0000256" key="5">
    <source>
        <dbReference type="ARBA" id="ARBA00022884"/>
    </source>
</evidence>
<evidence type="ECO:0000259" key="6">
    <source>
        <dbReference type="SMART" id="SM00829"/>
    </source>
</evidence>
<feature type="domain" description="Enoyl reductase (ER)" evidence="6">
    <location>
        <begin position="10"/>
        <end position="298"/>
    </location>
</feature>
<dbReference type="InterPro" id="IPR002364">
    <property type="entry name" value="Quin_OxRdtase/zeta-crystal_CS"/>
</dbReference>
<evidence type="ECO:0000256" key="4">
    <source>
        <dbReference type="ARBA" id="ARBA00022857"/>
    </source>
</evidence>
<dbReference type="GO" id="GO:0003723">
    <property type="term" value="F:RNA binding"/>
    <property type="evidence" value="ECO:0007669"/>
    <property type="project" value="UniProtKB-KW"/>
</dbReference>
<dbReference type="GO" id="GO:0016491">
    <property type="term" value="F:oxidoreductase activity"/>
    <property type="evidence" value="ECO:0007669"/>
    <property type="project" value="InterPro"/>
</dbReference>
<dbReference type="InterPro" id="IPR013154">
    <property type="entry name" value="ADH-like_N"/>
</dbReference>
<keyword evidence="3" id="KW-0963">Cytoplasm</keyword>
<dbReference type="Pfam" id="PF13602">
    <property type="entry name" value="ADH_zinc_N_2"/>
    <property type="match status" value="1"/>
</dbReference>
<comment type="caution">
    <text evidence="7">The sequence shown here is derived from an EMBL/GenBank/DDBJ whole genome shotgun (WGS) entry which is preliminary data.</text>
</comment>
<dbReference type="InterPro" id="IPR036291">
    <property type="entry name" value="NAD(P)-bd_dom_sf"/>
</dbReference>
<dbReference type="InterPro" id="IPR051603">
    <property type="entry name" value="Zinc-ADH_QOR/CCCR"/>
</dbReference>
<dbReference type="SMART" id="SM00829">
    <property type="entry name" value="PKS_ER"/>
    <property type="match status" value="1"/>
</dbReference>
<dbReference type="Gene3D" id="3.40.50.720">
    <property type="entry name" value="NAD(P)-binding Rossmann-like Domain"/>
    <property type="match status" value="1"/>
</dbReference>
<comment type="subcellular location">
    <subcellularLocation>
        <location evidence="1">Cytoplasm</location>
    </subcellularLocation>
</comment>
<dbReference type="PANTHER" id="PTHR44154:SF1">
    <property type="entry name" value="QUINONE OXIDOREDUCTASE"/>
    <property type="match status" value="1"/>
</dbReference>
<dbReference type="SUPFAM" id="SSF51735">
    <property type="entry name" value="NAD(P)-binding Rossmann-fold domains"/>
    <property type="match status" value="1"/>
</dbReference>
<dbReference type="GO" id="GO:0005737">
    <property type="term" value="C:cytoplasm"/>
    <property type="evidence" value="ECO:0007669"/>
    <property type="project" value="UniProtKB-SubCell"/>
</dbReference>
<dbReference type="OrthoDB" id="4190732at2"/>
<evidence type="ECO:0000313" key="8">
    <source>
        <dbReference type="Proteomes" id="UP000284395"/>
    </source>
</evidence>
<evidence type="ECO:0000256" key="2">
    <source>
        <dbReference type="ARBA" id="ARBA00011881"/>
    </source>
</evidence>
<comment type="subunit">
    <text evidence="2">Homotetramer.</text>
</comment>
<protein>
    <submittedName>
        <fullName evidence="7">NADP-dependent oxidoreductase</fullName>
    </submittedName>
</protein>
<dbReference type="InterPro" id="IPR011032">
    <property type="entry name" value="GroES-like_sf"/>
</dbReference>
<evidence type="ECO:0000256" key="3">
    <source>
        <dbReference type="ARBA" id="ARBA00022490"/>
    </source>
</evidence>
<evidence type="ECO:0000313" key="7">
    <source>
        <dbReference type="EMBL" id="RKF19357.1"/>
    </source>
</evidence>
<dbReference type="PROSITE" id="PS01162">
    <property type="entry name" value="QOR_ZETA_CRYSTAL"/>
    <property type="match status" value="1"/>
</dbReference>
<organism evidence="7 8">
    <name type="scientific">Altericroceibacterium spongiae</name>
    <dbReference type="NCBI Taxonomy" id="2320269"/>
    <lineage>
        <taxon>Bacteria</taxon>
        <taxon>Pseudomonadati</taxon>
        <taxon>Pseudomonadota</taxon>
        <taxon>Alphaproteobacteria</taxon>
        <taxon>Sphingomonadales</taxon>
        <taxon>Erythrobacteraceae</taxon>
        <taxon>Altericroceibacterium</taxon>
    </lineage>
</organism>
<dbReference type="Gene3D" id="3.90.180.10">
    <property type="entry name" value="Medium-chain alcohol dehydrogenases, catalytic domain"/>
    <property type="match status" value="1"/>
</dbReference>
<dbReference type="Pfam" id="PF08240">
    <property type="entry name" value="ADH_N"/>
    <property type="match status" value="1"/>
</dbReference>
<dbReference type="GO" id="GO:0008270">
    <property type="term" value="F:zinc ion binding"/>
    <property type="evidence" value="ECO:0007669"/>
    <property type="project" value="InterPro"/>
</dbReference>